<dbReference type="GO" id="GO:0000155">
    <property type="term" value="F:phosphorelay sensor kinase activity"/>
    <property type="evidence" value="ECO:0007669"/>
    <property type="project" value="InterPro"/>
</dbReference>
<dbReference type="Gene3D" id="3.30.565.10">
    <property type="entry name" value="Histidine kinase-like ATPase, C-terminal domain"/>
    <property type="match status" value="1"/>
</dbReference>
<keyword evidence="18" id="KW-1185">Reference proteome</keyword>
<evidence type="ECO:0000259" key="15">
    <source>
        <dbReference type="PROSITE" id="PS50109"/>
    </source>
</evidence>
<keyword evidence="5" id="KW-0597">Phosphoprotein</keyword>
<dbReference type="Gene3D" id="1.10.287.130">
    <property type="match status" value="1"/>
</dbReference>
<evidence type="ECO:0000256" key="6">
    <source>
        <dbReference type="ARBA" id="ARBA00022679"/>
    </source>
</evidence>
<dbReference type="SMART" id="SM00388">
    <property type="entry name" value="HisKA"/>
    <property type="match status" value="1"/>
</dbReference>
<dbReference type="SUPFAM" id="SSF47384">
    <property type="entry name" value="Homodimeric domain of signal transducing histidine kinase"/>
    <property type="match status" value="1"/>
</dbReference>
<dbReference type="InterPro" id="IPR003594">
    <property type="entry name" value="HATPase_dom"/>
</dbReference>
<dbReference type="SMART" id="SM00387">
    <property type="entry name" value="HATPase_c"/>
    <property type="match status" value="1"/>
</dbReference>
<dbReference type="InterPro" id="IPR013767">
    <property type="entry name" value="PAS_fold"/>
</dbReference>
<dbReference type="InterPro" id="IPR004358">
    <property type="entry name" value="Sig_transdc_His_kin-like_C"/>
</dbReference>
<comment type="similarity">
    <text evidence="3">Belongs to the sodium:solute symporter (SSF) (TC 2.A.21) family.</text>
</comment>
<feature type="transmembrane region" description="Helical" evidence="14">
    <location>
        <begin position="232"/>
        <end position="249"/>
    </location>
</feature>
<gene>
    <name evidence="17" type="ORF">J3U87_33985</name>
</gene>
<dbReference type="InterPro" id="IPR036097">
    <property type="entry name" value="HisK_dim/P_sf"/>
</dbReference>
<reference evidence="17" key="1">
    <citation type="submission" date="2021-03" db="EMBL/GenBank/DDBJ databases">
        <title>Acanthopleuribacteraceae sp. M133.</title>
        <authorList>
            <person name="Wang G."/>
        </authorList>
    </citation>
    <scope>NUCLEOTIDE SEQUENCE</scope>
    <source>
        <strain evidence="17">M133</strain>
    </source>
</reference>
<dbReference type="InterPro" id="IPR001734">
    <property type="entry name" value="Na/solute_symporter"/>
</dbReference>
<dbReference type="InterPro" id="IPR036890">
    <property type="entry name" value="HATPase_C_sf"/>
</dbReference>
<evidence type="ECO:0000256" key="11">
    <source>
        <dbReference type="ARBA" id="ARBA00022989"/>
    </source>
</evidence>
<dbReference type="GO" id="GO:0006355">
    <property type="term" value="P:regulation of DNA-templated transcription"/>
    <property type="evidence" value="ECO:0007669"/>
    <property type="project" value="InterPro"/>
</dbReference>
<dbReference type="Pfam" id="PF02518">
    <property type="entry name" value="HATPase_c"/>
    <property type="match status" value="1"/>
</dbReference>
<dbReference type="KEGG" id="scor:J3U87_33985"/>
<feature type="transmembrane region" description="Helical" evidence="14">
    <location>
        <begin position="315"/>
        <end position="343"/>
    </location>
</feature>
<dbReference type="Pfam" id="PF00512">
    <property type="entry name" value="HisKA"/>
    <property type="match status" value="1"/>
</dbReference>
<feature type="transmembrane region" description="Helical" evidence="14">
    <location>
        <begin position="364"/>
        <end position="384"/>
    </location>
</feature>
<name>A0A8A4TM34_SULCO</name>
<dbReference type="PROSITE" id="PS50112">
    <property type="entry name" value="PAS"/>
    <property type="match status" value="1"/>
</dbReference>
<evidence type="ECO:0000256" key="13">
    <source>
        <dbReference type="ARBA" id="ARBA00023136"/>
    </source>
</evidence>
<dbReference type="Gene3D" id="3.30.450.20">
    <property type="entry name" value="PAS domain"/>
    <property type="match status" value="1"/>
</dbReference>
<dbReference type="PANTHER" id="PTHR43065:SF10">
    <property type="entry name" value="PEROXIDE STRESS-ACTIVATED HISTIDINE KINASE MAK3"/>
    <property type="match status" value="1"/>
</dbReference>
<dbReference type="InterPro" id="IPR005467">
    <property type="entry name" value="His_kinase_dom"/>
</dbReference>
<dbReference type="InterPro" id="IPR035965">
    <property type="entry name" value="PAS-like_dom_sf"/>
</dbReference>
<evidence type="ECO:0000256" key="12">
    <source>
        <dbReference type="ARBA" id="ARBA00023012"/>
    </source>
</evidence>
<feature type="transmembrane region" description="Helical" evidence="14">
    <location>
        <begin position="396"/>
        <end position="417"/>
    </location>
</feature>
<feature type="transmembrane region" description="Helical" evidence="14">
    <location>
        <begin position="108"/>
        <end position="132"/>
    </location>
</feature>
<evidence type="ECO:0000256" key="7">
    <source>
        <dbReference type="ARBA" id="ARBA00022692"/>
    </source>
</evidence>
<feature type="domain" description="Histidine kinase" evidence="15">
    <location>
        <begin position="761"/>
        <end position="968"/>
    </location>
</feature>
<keyword evidence="7 14" id="KW-0812">Transmembrane</keyword>
<dbReference type="EMBL" id="CP071793">
    <property type="protein sequence ID" value="QTD50623.1"/>
    <property type="molecule type" value="Genomic_DNA"/>
</dbReference>
<evidence type="ECO:0000256" key="10">
    <source>
        <dbReference type="ARBA" id="ARBA00022840"/>
    </source>
</evidence>
<evidence type="ECO:0000256" key="14">
    <source>
        <dbReference type="SAM" id="Phobius"/>
    </source>
</evidence>
<dbReference type="CDD" id="cd00082">
    <property type="entry name" value="HisKA"/>
    <property type="match status" value="1"/>
</dbReference>
<evidence type="ECO:0000256" key="4">
    <source>
        <dbReference type="ARBA" id="ARBA00012438"/>
    </source>
</evidence>
<keyword evidence="10" id="KW-0067">ATP-binding</keyword>
<accession>A0A8A4TM34</accession>
<keyword evidence="11 14" id="KW-1133">Transmembrane helix</keyword>
<dbReference type="GO" id="GO:0022857">
    <property type="term" value="F:transmembrane transporter activity"/>
    <property type="evidence" value="ECO:0007669"/>
    <property type="project" value="InterPro"/>
</dbReference>
<evidence type="ECO:0000313" key="18">
    <source>
        <dbReference type="Proteomes" id="UP000663929"/>
    </source>
</evidence>
<dbReference type="CDD" id="cd10322">
    <property type="entry name" value="SLC5sbd"/>
    <property type="match status" value="1"/>
</dbReference>
<dbReference type="PROSITE" id="PS50283">
    <property type="entry name" value="NA_SOLUT_SYMP_3"/>
    <property type="match status" value="1"/>
</dbReference>
<feature type="transmembrane region" description="Helical" evidence="14">
    <location>
        <begin position="424"/>
        <end position="446"/>
    </location>
</feature>
<dbReference type="GO" id="GO:0005524">
    <property type="term" value="F:ATP binding"/>
    <property type="evidence" value="ECO:0007669"/>
    <property type="project" value="UniProtKB-KW"/>
</dbReference>
<keyword evidence="9" id="KW-0418">Kinase</keyword>
<sequence>MFHTSTLLLITAAYLGLLFAIASYAERLGKGGRSLVANPYVYTLSLAVYCTSWTFYGSVGQATQHGLLYLTIYLGPTLSAVLWWVVLRKLITIAREQRITTIADFIGVRYGHSLALSAIVTLVAAVGISPYLGLQIKAILTTFSLLTGSTSHWAGLVLVGLIALFAANYGVQGHDVSEKHEGLTLVVAIEAVVKLAAFLAVGLYVVWMVLPSVDDLEAKTAALNFPASFDPINWHTNLLLASVAIVFLPRQFHMAVVENHDIRHLRTAMWLFPAYLLLLNVFVLPVALAGLITQGADSHPETYVLTLPTAAGQSWLALLVFIGGFAAASGMIIVESLAIANMFMNSIISPFLFNFQRVRRIPGLLTWLKRLVIVGAVMAGYLFAMVAGESRSLVDLGLMSFEAVCIFAPIALGGLFWKGGNRNGALCGVIAGFAVWVYTLVLPLLAEGGWFDGLAWMAPLLEHPIWNPHALFGFDGLDRWTHALFWQLSFNIGLYFSVSLLTRQSETEQRQALRFVASYIPRVMPAGMNATRIRRTLGRYLGKPAAAEVVDGYLESHQWKEGQLDGAQLHHLREEAKRALSASLGSSIANMVFEHRDSYTDMERQSLLEEITDMSQTLRLSRQDLAVVNRQLAGLKAFRENIIESLPQGVGTVDELGMIRYWNQAMTGFFRIPADEALGQPAARVLGMLEPNPLAPQIQVGDHECRTSRKHGPQFTAHVAALTGSERGFVLILEDVSERHRMEQQLLAGAKHASIGRLAAGLSHEINNPLASISSLVQEMMDEPNSAFTTSSLETVDHHIDRISRILKGLGDFARLQPERKQMGLLQNAVDMALQLVAYDKSFKAIRIETSFASLPPIPLNGDRLQQLCLNLMLNARDAMPDGGTLTIRTWLEEGQVGLSFSDTGAGVSPDDAEHIFEPFFSTKGPRAGTGLGLSICDSIVKDHNGSIVLTRAPGGGACFEIRLPLAADELD</sequence>
<evidence type="ECO:0000256" key="1">
    <source>
        <dbReference type="ARBA" id="ARBA00000085"/>
    </source>
</evidence>
<dbReference type="PROSITE" id="PS50109">
    <property type="entry name" value="HIS_KIN"/>
    <property type="match status" value="1"/>
</dbReference>
<keyword evidence="8" id="KW-0547">Nucleotide-binding</keyword>
<dbReference type="SMART" id="SM00091">
    <property type="entry name" value="PAS"/>
    <property type="match status" value="1"/>
</dbReference>
<dbReference type="PANTHER" id="PTHR43065">
    <property type="entry name" value="SENSOR HISTIDINE KINASE"/>
    <property type="match status" value="1"/>
</dbReference>
<dbReference type="Pfam" id="PF00989">
    <property type="entry name" value="PAS"/>
    <property type="match status" value="1"/>
</dbReference>
<dbReference type="RefSeq" id="WP_237380477.1">
    <property type="nucleotide sequence ID" value="NZ_CP071793.1"/>
</dbReference>
<protein>
    <recommendedName>
        <fullName evidence="4">histidine kinase</fullName>
        <ecNumber evidence="4">2.7.13.3</ecNumber>
    </recommendedName>
</protein>
<dbReference type="InterPro" id="IPR000014">
    <property type="entry name" value="PAS"/>
</dbReference>
<feature type="domain" description="PAS" evidence="16">
    <location>
        <begin position="635"/>
        <end position="692"/>
    </location>
</feature>
<dbReference type="EC" id="2.7.13.3" evidence="4"/>
<feature type="transmembrane region" description="Helical" evidence="14">
    <location>
        <begin position="152"/>
        <end position="171"/>
    </location>
</feature>
<evidence type="ECO:0000256" key="2">
    <source>
        <dbReference type="ARBA" id="ARBA00004141"/>
    </source>
</evidence>
<dbReference type="InterPro" id="IPR038377">
    <property type="entry name" value="Na/Glc_symporter_sf"/>
</dbReference>
<evidence type="ECO:0000256" key="3">
    <source>
        <dbReference type="ARBA" id="ARBA00006434"/>
    </source>
</evidence>
<dbReference type="SUPFAM" id="SSF55874">
    <property type="entry name" value="ATPase domain of HSP90 chaperone/DNA topoisomerase II/histidine kinase"/>
    <property type="match status" value="1"/>
</dbReference>
<feature type="transmembrane region" description="Helical" evidence="14">
    <location>
        <begin position="37"/>
        <end position="56"/>
    </location>
</feature>
<dbReference type="Gene3D" id="1.20.1730.10">
    <property type="entry name" value="Sodium/glucose cotransporter"/>
    <property type="match status" value="1"/>
</dbReference>
<feature type="transmembrane region" description="Helical" evidence="14">
    <location>
        <begin position="270"/>
        <end position="295"/>
    </location>
</feature>
<dbReference type="AlphaFoldDB" id="A0A8A4TM34"/>
<dbReference type="Proteomes" id="UP000663929">
    <property type="component" value="Chromosome"/>
</dbReference>
<evidence type="ECO:0000256" key="5">
    <source>
        <dbReference type="ARBA" id="ARBA00022553"/>
    </source>
</evidence>
<keyword evidence="6" id="KW-0808">Transferase</keyword>
<keyword evidence="12" id="KW-0902">Two-component regulatory system</keyword>
<evidence type="ECO:0000313" key="17">
    <source>
        <dbReference type="EMBL" id="QTD50623.1"/>
    </source>
</evidence>
<feature type="transmembrane region" description="Helical" evidence="14">
    <location>
        <begin position="6"/>
        <end position="25"/>
    </location>
</feature>
<proteinExistence type="inferred from homology"/>
<organism evidence="17 18">
    <name type="scientific">Sulfidibacter corallicola</name>
    <dbReference type="NCBI Taxonomy" id="2818388"/>
    <lineage>
        <taxon>Bacteria</taxon>
        <taxon>Pseudomonadati</taxon>
        <taxon>Acidobacteriota</taxon>
        <taxon>Holophagae</taxon>
        <taxon>Acanthopleuribacterales</taxon>
        <taxon>Acanthopleuribacteraceae</taxon>
        <taxon>Sulfidibacter</taxon>
    </lineage>
</organism>
<dbReference type="PRINTS" id="PR00344">
    <property type="entry name" value="BCTRLSENSOR"/>
</dbReference>
<feature type="transmembrane region" description="Helical" evidence="14">
    <location>
        <begin position="68"/>
        <end position="87"/>
    </location>
</feature>
<keyword evidence="13 14" id="KW-0472">Membrane</keyword>
<dbReference type="NCBIfam" id="TIGR00229">
    <property type="entry name" value="sensory_box"/>
    <property type="match status" value="1"/>
</dbReference>
<evidence type="ECO:0000256" key="8">
    <source>
        <dbReference type="ARBA" id="ARBA00022741"/>
    </source>
</evidence>
<dbReference type="SUPFAM" id="SSF55785">
    <property type="entry name" value="PYP-like sensor domain (PAS domain)"/>
    <property type="match status" value="1"/>
</dbReference>
<feature type="transmembrane region" description="Helical" evidence="14">
    <location>
        <begin position="183"/>
        <end position="207"/>
    </location>
</feature>
<dbReference type="GO" id="GO:0016020">
    <property type="term" value="C:membrane"/>
    <property type="evidence" value="ECO:0007669"/>
    <property type="project" value="UniProtKB-SubCell"/>
</dbReference>
<comment type="catalytic activity">
    <reaction evidence="1">
        <text>ATP + protein L-histidine = ADP + protein N-phospho-L-histidine.</text>
        <dbReference type="EC" id="2.7.13.3"/>
    </reaction>
</comment>
<dbReference type="InterPro" id="IPR003661">
    <property type="entry name" value="HisK_dim/P_dom"/>
</dbReference>
<evidence type="ECO:0000256" key="9">
    <source>
        <dbReference type="ARBA" id="ARBA00022777"/>
    </source>
</evidence>
<evidence type="ECO:0000259" key="16">
    <source>
        <dbReference type="PROSITE" id="PS50112"/>
    </source>
</evidence>
<comment type="subcellular location">
    <subcellularLocation>
        <location evidence="2">Membrane</location>
        <topology evidence="2">Multi-pass membrane protein</topology>
    </subcellularLocation>
</comment>